<dbReference type="SFLD" id="SFLDS00029">
    <property type="entry name" value="Radical_SAM"/>
    <property type="match status" value="1"/>
</dbReference>
<gene>
    <name evidence="8" type="primary">nrdG</name>
    <name evidence="8" type="ORF">Q4528_01315</name>
</gene>
<evidence type="ECO:0000313" key="8">
    <source>
        <dbReference type="EMBL" id="MDO6572791.1"/>
    </source>
</evidence>
<evidence type="ECO:0000256" key="3">
    <source>
        <dbReference type="ARBA" id="ARBA00022691"/>
    </source>
</evidence>
<comment type="cofactor">
    <cofactor evidence="1">
        <name>[4Fe-4S] cluster</name>
        <dbReference type="ChEBI" id="CHEBI:49883"/>
    </cofactor>
</comment>
<reference evidence="8" key="1">
    <citation type="submission" date="2023-07" db="EMBL/GenBank/DDBJ databases">
        <title>Genome content predicts the carbon catabolic preferences of heterotrophic bacteria.</title>
        <authorList>
            <person name="Gralka M."/>
        </authorList>
    </citation>
    <scope>NUCLEOTIDE SEQUENCE</scope>
    <source>
        <strain evidence="8">E2R20</strain>
    </source>
</reference>
<name>A0AAW7YRE8_9STAP</name>
<keyword evidence="7" id="KW-0560">Oxidoreductase</keyword>
<dbReference type="RefSeq" id="WP_046466954.1">
    <property type="nucleotide sequence ID" value="NZ_JAUOQO010000001.1"/>
</dbReference>
<dbReference type="PANTHER" id="PTHR30352:SF2">
    <property type="entry name" value="ANAEROBIC RIBONUCLEOSIDE-TRIPHOSPHATE REDUCTASE-ACTIVATING PROTEIN"/>
    <property type="match status" value="1"/>
</dbReference>
<keyword evidence="6" id="KW-0411">Iron-sulfur</keyword>
<organism evidence="8 9">
    <name type="scientific">Staphylococcus pasteuri_A</name>
    <dbReference type="NCBI Taxonomy" id="3062664"/>
    <lineage>
        <taxon>Bacteria</taxon>
        <taxon>Bacillati</taxon>
        <taxon>Bacillota</taxon>
        <taxon>Bacilli</taxon>
        <taxon>Bacillales</taxon>
        <taxon>Staphylococcaceae</taxon>
        <taxon>Staphylococcus</taxon>
    </lineage>
</organism>
<evidence type="ECO:0000313" key="9">
    <source>
        <dbReference type="Proteomes" id="UP001170310"/>
    </source>
</evidence>
<dbReference type="InterPro" id="IPR034457">
    <property type="entry name" value="Organic_radical-activating"/>
</dbReference>
<keyword evidence="4" id="KW-0479">Metal-binding</keyword>
<dbReference type="EC" id="1.97.1.-" evidence="7"/>
<dbReference type="GeneID" id="72469324"/>
<evidence type="ECO:0000256" key="1">
    <source>
        <dbReference type="ARBA" id="ARBA00001966"/>
    </source>
</evidence>
<comment type="function">
    <text evidence="7">Activation of anaerobic ribonucleoside-triphosphate reductase under anaerobic conditions by generation of an organic free radical, using S-adenosylmethionine and reduced flavodoxin as cosubstrates to produce 5'-deoxy-adenosine.</text>
</comment>
<dbReference type="GO" id="GO:0046872">
    <property type="term" value="F:metal ion binding"/>
    <property type="evidence" value="ECO:0007669"/>
    <property type="project" value="UniProtKB-KW"/>
</dbReference>
<evidence type="ECO:0000256" key="7">
    <source>
        <dbReference type="PIRNR" id="PIRNR000368"/>
    </source>
</evidence>
<evidence type="ECO:0000256" key="5">
    <source>
        <dbReference type="ARBA" id="ARBA00023004"/>
    </source>
</evidence>
<dbReference type="NCBIfam" id="TIGR02491">
    <property type="entry name" value="NrdG"/>
    <property type="match status" value="1"/>
</dbReference>
<dbReference type="SFLD" id="SFLDF00299">
    <property type="entry name" value="anaerobic_ribonucleoside-triph"/>
    <property type="match status" value="1"/>
</dbReference>
<evidence type="ECO:0000256" key="6">
    <source>
        <dbReference type="ARBA" id="ARBA00023014"/>
    </source>
</evidence>
<evidence type="ECO:0000256" key="2">
    <source>
        <dbReference type="ARBA" id="ARBA00022485"/>
    </source>
</evidence>
<dbReference type="SUPFAM" id="SSF102114">
    <property type="entry name" value="Radical SAM enzymes"/>
    <property type="match status" value="1"/>
</dbReference>
<evidence type="ECO:0000256" key="4">
    <source>
        <dbReference type="ARBA" id="ARBA00022723"/>
    </source>
</evidence>
<dbReference type="InterPro" id="IPR012837">
    <property type="entry name" value="NrdG"/>
</dbReference>
<dbReference type="InterPro" id="IPR058240">
    <property type="entry name" value="rSAM_sf"/>
</dbReference>
<dbReference type="AlphaFoldDB" id="A0AAW7YRE8"/>
<keyword evidence="3" id="KW-0949">S-adenosyl-L-methionine</keyword>
<dbReference type="GO" id="GO:0004748">
    <property type="term" value="F:ribonucleoside-diphosphate reductase activity, thioredoxin disulfide as acceptor"/>
    <property type="evidence" value="ECO:0007669"/>
    <property type="project" value="TreeGrafter"/>
</dbReference>
<dbReference type="PIRSF" id="PIRSF000368">
    <property type="entry name" value="NrdG"/>
    <property type="match status" value="1"/>
</dbReference>
<comment type="similarity">
    <text evidence="7">Belongs to the organic radical-activating enzymes family.</text>
</comment>
<dbReference type="PANTHER" id="PTHR30352">
    <property type="entry name" value="PYRUVATE FORMATE-LYASE-ACTIVATING ENZYME"/>
    <property type="match status" value="1"/>
</dbReference>
<keyword evidence="2" id="KW-0004">4Fe-4S</keyword>
<dbReference type="SFLD" id="SFLDG01066">
    <property type="entry name" value="organic_radical-activating_enz"/>
    <property type="match status" value="1"/>
</dbReference>
<dbReference type="EMBL" id="JAUOQO010000001">
    <property type="protein sequence ID" value="MDO6572791.1"/>
    <property type="molecule type" value="Genomic_DNA"/>
</dbReference>
<dbReference type="InterPro" id="IPR007197">
    <property type="entry name" value="rSAM"/>
</dbReference>
<sequence length="187" mass="21569">MKSYLKIENGRGYIAKIETHSFVDGEGVRCSVYVSGCPFQCLNCYNEAAQNFRYGEPFTDDILEEIITYCEPNFISGISILGGEPFCNLDVTLKLVQTFRQHFGQQKSIWVWTGFQYEYLAQNKGKRHQLLEYVDVLVDGMFITQLYRPNLPYKGSLNQRVIDVPLSLKNHHVVEYIHSGPSTFEYV</sequence>
<protein>
    <recommendedName>
        <fullName evidence="7">Anaerobic ribonucleoside-triphosphate reductase-activating protein</fullName>
        <ecNumber evidence="7">1.97.1.-</ecNumber>
    </recommendedName>
</protein>
<proteinExistence type="inferred from homology"/>
<accession>A0AAW7YRE8</accession>
<keyword evidence="9" id="KW-1185">Reference proteome</keyword>
<dbReference type="GO" id="GO:0051539">
    <property type="term" value="F:4 iron, 4 sulfur cluster binding"/>
    <property type="evidence" value="ECO:0007669"/>
    <property type="project" value="UniProtKB-KW"/>
</dbReference>
<dbReference type="Gene3D" id="3.20.20.70">
    <property type="entry name" value="Aldolase class I"/>
    <property type="match status" value="1"/>
</dbReference>
<comment type="caution">
    <text evidence="8">The sequence shown here is derived from an EMBL/GenBank/DDBJ whole genome shotgun (WGS) entry which is preliminary data.</text>
</comment>
<keyword evidence="5" id="KW-0408">Iron</keyword>
<dbReference type="InterPro" id="IPR013785">
    <property type="entry name" value="Aldolase_TIM"/>
</dbReference>
<dbReference type="Proteomes" id="UP001170310">
    <property type="component" value="Unassembled WGS sequence"/>
</dbReference>
<dbReference type="Pfam" id="PF13353">
    <property type="entry name" value="Fer4_12"/>
    <property type="match status" value="1"/>
</dbReference>
<dbReference type="GO" id="GO:0043365">
    <property type="term" value="F:[formate-C-acetyltransferase]-activating enzyme activity"/>
    <property type="evidence" value="ECO:0007669"/>
    <property type="project" value="InterPro"/>
</dbReference>
<dbReference type="SFLD" id="SFLDG01063">
    <property type="entry name" value="activating_enzymes__group_1"/>
    <property type="match status" value="1"/>
</dbReference>